<evidence type="ECO:0000256" key="1">
    <source>
        <dbReference type="ARBA" id="ARBA00007435"/>
    </source>
</evidence>
<comment type="similarity">
    <text evidence="1">Belongs to the UPF0213 family.</text>
</comment>
<reference evidence="3 4" key="1">
    <citation type="submission" date="2018-09" db="EMBL/GenBank/DDBJ databases">
        <title>Genome sequencing of strain 6GH32-13.</title>
        <authorList>
            <person name="Weon H.-Y."/>
            <person name="Heo J."/>
            <person name="Kwon S.-W."/>
        </authorList>
    </citation>
    <scope>NUCLEOTIDE SEQUENCE [LARGE SCALE GENOMIC DNA]</scope>
    <source>
        <strain evidence="3 4">5GH32-13</strain>
    </source>
</reference>
<dbReference type="PANTHER" id="PTHR34477:SF5">
    <property type="entry name" value="BSL5627 PROTEIN"/>
    <property type="match status" value="1"/>
</dbReference>
<dbReference type="CDD" id="cd10449">
    <property type="entry name" value="GIY-YIG_SLX1_like"/>
    <property type="match status" value="1"/>
</dbReference>
<dbReference type="Pfam" id="PF01541">
    <property type="entry name" value="GIY-YIG"/>
    <property type="match status" value="1"/>
</dbReference>
<dbReference type="Gene3D" id="3.40.1440.10">
    <property type="entry name" value="GIY-YIG endonuclease"/>
    <property type="match status" value="1"/>
</dbReference>
<dbReference type="OrthoDB" id="1495241at2"/>
<proteinExistence type="inferred from homology"/>
<gene>
    <name evidence="3" type="ORF">D3H65_24085</name>
</gene>
<protein>
    <submittedName>
        <fullName evidence="3">GIY-YIG nuclease family protein</fullName>
    </submittedName>
</protein>
<dbReference type="SUPFAM" id="SSF82771">
    <property type="entry name" value="GIY-YIG endonuclease"/>
    <property type="match status" value="1"/>
</dbReference>
<name>A0A3B7N3V0_9BACT</name>
<dbReference type="PROSITE" id="PS50164">
    <property type="entry name" value="GIY_YIG"/>
    <property type="match status" value="1"/>
</dbReference>
<organism evidence="3 4">
    <name type="scientific">Paraflavitalea soli</name>
    <dbReference type="NCBI Taxonomy" id="2315862"/>
    <lineage>
        <taxon>Bacteria</taxon>
        <taxon>Pseudomonadati</taxon>
        <taxon>Bacteroidota</taxon>
        <taxon>Chitinophagia</taxon>
        <taxon>Chitinophagales</taxon>
        <taxon>Chitinophagaceae</taxon>
        <taxon>Paraflavitalea</taxon>
    </lineage>
</organism>
<dbReference type="PANTHER" id="PTHR34477">
    <property type="entry name" value="UPF0213 PROTEIN YHBQ"/>
    <property type="match status" value="1"/>
</dbReference>
<dbReference type="Proteomes" id="UP000263900">
    <property type="component" value="Chromosome"/>
</dbReference>
<dbReference type="RefSeq" id="WP_119052758.1">
    <property type="nucleotide sequence ID" value="NZ_CP032157.1"/>
</dbReference>
<dbReference type="KEGG" id="pseg:D3H65_24085"/>
<dbReference type="AlphaFoldDB" id="A0A3B7N3V0"/>
<dbReference type="InterPro" id="IPR000305">
    <property type="entry name" value="GIY-YIG_endonuc"/>
</dbReference>
<evidence type="ECO:0000313" key="4">
    <source>
        <dbReference type="Proteomes" id="UP000263900"/>
    </source>
</evidence>
<dbReference type="InterPro" id="IPR035901">
    <property type="entry name" value="GIY-YIG_endonuc_sf"/>
</dbReference>
<keyword evidence="4" id="KW-1185">Reference proteome</keyword>
<dbReference type="InterPro" id="IPR050190">
    <property type="entry name" value="UPF0213_domain"/>
</dbReference>
<feature type="domain" description="GIY-YIG" evidence="2">
    <location>
        <begin position="1"/>
        <end position="77"/>
    </location>
</feature>
<dbReference type="EMBL" id="CP032157">
    <property type="protein sequence ID" value="AXY76881.1"/>
    <property type="molecule type" value="Genomic_DNA"/>
</dbReference>
<accession>A0A3B7N3V0</accession>
<evidence type="ECO:0000259" key="2">
    <source>
        <dbReference type="PROSITE" id="PS50164"/>
    </source>
</evidence>
<sequence>MAFFVYILYSEKLDKYYIGVTENVEERLRKHQCNHSGFTGKASDWSIRFTELHPDKTAALKRERQLKGWKSRIRVEQLIQKNSHQATPHL</sequence>
<evidence type="ECO:0000313" key="3">
    <source>
        <dbReference type="EMBL" id="AXY76881.1"/>
    </source>
</evidence>